<evidence type="ECO:0000313" key="2">
    <source>
        <dbReference type="EMBL" id="KAF2181121.1"/>
    </source>
</evidence>
<sequence length="285" mass="32401">MDQQPPIPAEDNIDRRDTCGRALPSQRFQDFLLENETFKRLHSLQVKHDVNDRRTNGCEDFCICFHREAAEGLRSMFPVGLADSITLPGQEGGHRVLPPLDNQDPLIKVAFADVTMYAAELGVQSVPKDHPEAQKLLAHWPHSKQIYDLVICDGQALRTQNVPQYRRLCEQSHIQVFKPKKFHAEKSSFYLIAKNVRSQSQEARDAAEIFRRSWMRSSFPDSSEPPGGKDKAGDVSEDEAGDDDVRRMLQDFGDKFVRLMRSVWMAQATALSNASWMDERSDSPS</sequence>
<dbReference type="AlphaFoldDB" id="A0A6A6DNQ5"/>
<dbReference type="Proteomes" id="UP000800200">
    <property type="component" value="Unassembled WGS sequence"/>
</dbReference>
<feature type="region of interest" description="Disordered" evidence="1">
    <location>
        <begin position="217"/>
        <end position="244"/>
    </location>
</feature>
<reference evidence="2" key="1">
    <citation type="journal article" date="2020" name="Stud. Mycol.">
        <title>101 Dothideomycetes genomes: a test case for predicting lifestyles and emergence of pathogens.</title>
        <authorList>
            <person name="Haridas S."/>
            <person name="Albert R."/>
            <person name="Binder M."/>
            <person name="Bloem J."/>
            <person name="Labutti K."/>
            <person name="Salamov A."/>
            <person name="Andreopoulos B."/>
            <person name="Baker S."/>
            <person name="Barry K."/>
            <person name="Bills G."/>
            <person name="Bluhm B."/>
            <person name="Cannon C."/>
            <person name="Castanera R."/>
            <person name="Culley D."/>
            <person name="Daum C."/>
            <person name="Ezra D."/>
            <person name="Gonzalez J."/>
            <person name="Henrissat B."/>
            <person name="Kuo A."/>
            <person name="Liang C."/>
            <person name="Lipzen A."/>
            <person name="Lutzoni F."/>
            <person name="Magnuson J."/>
            <person name="Mondo S."/>
            <person name="Nolan M."/>
            <person name="Ohm R."/>
            <person name="Pangilinan J."/>
            <person name="Park H.-J."/>
            <person name="Ramirez L."/>
            <person name="Alfaro M."/>
            <person name="Sun H."/>
            <person name="Tritt A."/>
            <person name="Yoshinaga Y."/>
            <person name="Zwiers L.-H."/>
            <person name="Turgeon B."/>
            <person name="Goodwin S."/>
            <person name="Spatafora J."/>
            <person name="Crous P."/>
            <person name="Grigoriev I."/>
        </authorList>
    </citation>
    <scope>NUCLEOTIDE SEQUENCE</scope>
    <source>
        <strain evidence="2">CBS 207.26</strain>
    </source>
</reference>
<protein>
    <submittedName>
        <fullName evidence="2">Uncharacterized protein</fullName>
    </submittedName>
</protein>
<organism evidence="2 3">
    <name type="scientific">Zopfia rhizophila CBS 207.26</name>
    <dbReference type="NCBI Taxonomy" id="1314779"/>
    <lineage>
        <taxon>Eukaryota</taxon>
        <taxon>Fungi</taxon>
        <taxon>Dikarya</taxon>
        <taxon>Ascomycota</taxon>
        <taxon>Pezizomycotina</taxon>
        <taxon>Dothideomycetes</taxon>
        <taxon>Dothideomycetes incertae sedis</taxon>
        <taxon>Zopfiaceae</taxon>
        <taxon>Zopfia</taxon>
    </lineage>
</organism>
<accession>A0A6A6DNQ5</accession>
<dbReference type="EMBL" id="ML994654">
    <property type="protein sequence ID" value="KAF2181121.1"/>
    <property type="molecule type" value="Genomic_DNA"/>
</dbReference>
<dbReference type="OrthoDB" id="417125at2759"/>
<proteinExistence type="predicted"/>
<evidence type="ECO:0000313" key="3">
    <source>
        <dbReference type="Proteomes" id="UP000800200"/>
    </source>
</evidence>
<keyword evidence="3" id="KW-1185">Reference proteome</keyword>
<name>A0A6A6DNQ5_9PEZI</name>
<gene>
    <name evidence="2" type="ORF">K469DRAFT_692356</name>
</gene>
<evidence type="ECO:0000256" key="1">
    <source>
        <dbReference type="SAM" id="MobiDB-lite"/>
    </source>
</evidence>